<dbReference type="GO" id="GO:0060261">
    <property type="term" value="P:positive regulation of transcription initiation by RNA polymerase II"/>
    <property type="evidence" value="ECO:0007669"/>
    <property type="project" value="InterPro"/>
</dbReference>
<evidence type="ECO:0000256" key="2">
    <source>
        <dbReference type="ARBA" id="ARBA00009001"/>
    </source>
</evidence>
<organism evidence="11">
    <name type="scientific">Gongylonema pulchrum</name>
    <dbReference type="NCBI Taxonomy" id="637853"/>
    <lineage>
        <taxon>Eukaryota</taxon>
        <taxon>Metazoa</taxon>
        <taxon>Ecdysozoa</taxon>
        <taxon>Nematoda</taxon>
        <taxon>Chromadorea</taxon>
        <taxon>Rhabditida</taxon>
        <taxon>Spirurina</taxon>
        <taxon>Spiruromorpha</taxon>
        <taxon>Spiruroidea</taxon>
        <taxon>Gongylonematidae</taxon>
        <taxon>Gongylonema</taxon>
    </lineage>
</organism>
<reference evidence="9 10" key="2">
    <citation type="submission" date="2018-11" db="EMBL/GenBank/DDBJ databases">
        <authorList>
            <consortium name="Pathogen Informatics"/>
        </authorList>
    </citation>
    <scope>NUCLEOTIDE SEQUENCE [LARGE SCALE GENOMIC DNA]</scope>
</reference>
<dbReference type="Proteomes" id="UP000271098">
    <property type="component" value="Unassembled WGS sequence"/>
</dbReference>
<dbReference type="WBParaSite" id="GPUH_0001199901-mRNA-1">
    <property type="protein sequence ID" value="GPUH_0001199901-mRNA-1"/>
    <property type="gene ID" value="GPUH_0001199901"/>
</dbReference>
<dbReference type="GO" id="GO:0005634">
    <property type="term" value="C:nucleus"/>
    <property type="evidence" value="ECO:0007669"/>
    <property type="project" value="UniProtKB-SubCell"/>
</dbReference>
<dbReference type="EMBL" id="UYRT01078954">
    <property type="protein sequence ID" value="VDN19640.1"/>
    <property type="molecule type" value="Genomic_DNA"/>
</dbReference>
<dbReference type="PANTHER" id="PTHR13215">
    <property type="entry name" value="RNA POLYMERASE II TRANSCRIPTIONAL COACTIVATOR"/>
    <property type="match status" value="1"/>
</dbReference>
<evidence type="ECO:0000313" key="9">
    <source>
        <dbReference type="EMBL" id="VDN19640.1"/>
    </source>
</evidence>
<feature type="region of interest" description="Disordered" evidence="7">
    <location>
        <begin position="1"/>
        <end position="35"/>
    </location>
</feature>
<keyword evidence="6" id="KW-0539">Nucleus</keyword>
<evidence type="ECO:0000313" key="11">
    <source>
        <dbReference type="WBParaSite" id="GPUH_0001199901-mRNA-1"/>
    </source>
</evidence>
<dbReference type="GO" id="GO:0003713">
    <property type="term" value="F:transcription coactivator activity"/>
    <property type="evidence" value="ECO:0007669"/>
    <property type="project" value="InterPro"/>
</dbReference>
<sequence length="74" mass="8442">MSDSNSSAEAVKEEKPKKKATKKRAKVDDSSSDEGVIDATPMLELGKMRYVTVRSFRGKPLIDIREYYLDKVRF</sequence>
<keyword evidence="4" id="KW-0238">DNA-binding</keyword>
<reference evidence="11" key="1">
    <citation type="submission" date="2016-06" db="UniProtKB">
        <authorList>
            <consortium name="WormBaseParasite"/>
        </authorList>
    </citation>
    <scope>IDENTIFICATION</scope>
</reference>
<dbReference type="GO" id="GO:0003677">
    <property type="term" value="F:DNA binding"/>
    <property type="evidence" value="ECO:0007669"/>
    <property type="project" value="UniProtKB-KW"/>
</dbReference>
<dbReference type="OrthoDB" id="2505440at2759"/>
<evidence type="ECO:0000259" key="8">
    <source>
        <dbReference type="Pfam" id="PF02229"/>
    </source>
</evidence>
<dbReference type="SUPFAM" id="SSF54447">
    <property type="entry name" value="ssDNA-binding transcriptional regulator domain"/>
    <property type="match status" value="1"/>
</dbReference>
<evidence type="ECO:0000256" key="5">
    <source>
        <dbReference type="ARBA" id="ARBA00023163"/>
    </source>
</evidence>
<name>A0A183DTE4_9BILA</name>
<dbReference type="InterPro" id="IPR003173">
    <property type="entry name" value="PC4_C"/>
</dbReference>
<comment type="subcellular location">
    <subcellularLocation>
        <location evidence="1">Nucleus</location>
    </subcellularLocation>
</comment>
<keyword evidence="3" id="KW-0805">Transcription regulation</keyword>
<dbReference type="AlphaFoldDB" id="A0A183DTE4"/>
<keyword evidence="10" id="KW-1185">Reference proteome</keyword>
<accession>A0A183DTE4</accession>
<dbReference type="InterPro" id="IPR045125">
    <property type="entry name" value="Sub1/Tcp4-like"/>
</dbReference>
<keyword evidence="5" id="KW-0804">Transcription</keyword>
<comment type="similarity">
    <text evidence="2">Belongs to the transcriptional coactivator PC4 family.</text>
</comment>
<evidence type="ECO:0000256" key="1">
    <source>
        <dbReference type="ARBA" id="ARBA00004123"/>
    </source>
</evidence>
<dbReference type="Gene3D" id="2.30.31.10">
    <property type="entry name" value="Transcriptional Coactivator Pc4, Chain A"/>
    <property type="match status" value="1"/>
</dbReference>
<evidence type="ECO:0000256" key="4">
    <source>
        <dbReference type="ARBA" id="ARBA00023125"/>
    </source>
</evidence>
<proteinExistence type="inferred from homology"/>
<protein>
    <submittedName>
        <fullName evidence="11">PC4 domain-containing protein</fullName>
    </submittedName>
</protein>
<dbReference type="InterPro" id="IPR009044">
    <property type="entry name" value="ssDNA-bd_transcriptional_reg"/>
</dbReference>
<gene>
    <name evidence="9" type="ORF">GPUH_LOCUS11985</name>
</gene>
<evidence type="ECO:0000256" key="6">
    <source>
        <dbReference type="ARBA" id="ARBA00023242"/>
    </source>
</evidence>
<dbReference type="Pfam" id="PF02229">
    <property type="entry name" value="PC4"/>
    <property type="match status" value="1"/>
</dbReference>
<feature type="domain" description="Transcriptional coactivator p15 (PC4) C-terminal" evidence="8">
    <location>
        <begin position="44"/>
        <end position="70"/>
    </location>
</feature>
<evidence type="ECO:0000256" key="7">
    <source>
        <dbReference type="SAM" id="MobiDB-lite"/>
    </source>
</evidence>
<evidence type="ECO:0000313" key="10">
    <source>
        <dbReference type="Proteomes" id="UP000271098"/>
    </source>
</evidence>
<evidence type="ECO:0000256" key="3">
    <source>
        <dbReference type="ARBA" id="ARBA00023015"/>
    </source>
</evidence>